<sequence length="326" mass="36840">MTDYLHLTGLLYGSTVVISTDRQNTQDMDEYVGFLTALQYTYSNFVSNLSKECKQLVRGHLDSVTSPYSQIYHEPEPNLIHHLSHLQSETLFDLTDIPSSQNSTPRVAEQENIPPPQKDLQLMPGKGPADSKEVLRERQLTVPETPSPDQPVDTYGGNKRRVGNNHNSVEGGVARKRHKSVVPYAKNSDMVRDWVKRYILSGNDITSRVGSPYANICSVSAQHFARIREVLIERNVPLALNSGFLTPFRERFFLAVGTELFAVNDEKFMNMFVAPGAIESIQMEQKSLQKRQKILQSTLQKTLEFPRHCQLVSTSGEQCPEYSQPL</sequence>
<evidence type="ECO:0000256" key="1">
    <source>
        <dbReference type="SAM" id="MobiDB-lite"/>
    </source>
</evidence>
<feature type="region of interest" description="Disordered" evidence="1">
    <location>
        <begin position="142"/>
        <end position="170"/>
    </location>
</feature>
<keyword evidence="3" id="KW-1185">Reference proteome</keyword>
<dbReference type="EMBL" id="JAMRDG010000002">
    <property type="protein sequence ID" value="KAJ3686926.1"/>
    <property type="molecule type" value="Genomic_DNA"/>
</dbReference>
<name>A0AAD6EJL9_9POAL</name>
<gene>
    <name evidence="2" type="ORF">LUZ61_016090</name>
</gene>
<reference evidence="2 3" key="1">
    <citation type="journal article" date="2022" name="Cell">
        <title>Repeat-based holocentromeres influence genome architecture and karyotype evolution.</title>
        <authorList>
            <person name="Hofstatter P.G."/>
            <person name="Thangavel G."/>
            <person name="Lux T."/>
            <person name="Neumann P."/>
            <person name="Vondrak T."/>
            <person name="Novak P."/>
            <person name="Zhang M."/>
            <person name="Costa L."/>
            <person name="Castellani M."/>
            <person name="Scott A."/>
            <person name="Toegelov H."/>
            <person name="Fuchs J."/>
            <person name="Mata-Sucre Y."/>
            <person name="Dias Y."/>
            <person name="Vanzela A.L.L."/>
            <person name="Huettel B."/>
            <person name="Almeida C.C.S."/>
            <person name="Simkova H."/>
            <person name="Souza G."/>
            <person name="Pedrosa-Harand A."/>
            <person name="Macas J."/>
            <person name="Mayer K.F.X."/>
            <person name="Houben A."/>
            <person name="Marques A."/>
        </authorList>
    </citation>
    <scope>NUCLEOTIDE SEQUENCE [LARGE SCALE GENOMIC DNA]</scope>
    <source>
        <strain evidence="2">RhyTen1mFocal</strain>
    </source>
</reference>
<dbReference type="AlphaFoldDB" id="A0AAD6EJL9"/>
<dbReference type="Proteomes" id="UP001210211">
    <property type="component" value="Unassembled WGS sequence"/>
</dbReference>
<evidence type="ECO:0000313" key="2">
    <source>
        <dbReference type="EMBL" id="KAJ3686926.1"/>
    </source>
</evidence>
<feature type="region of interest" description="Disordered" evidence="1">
    <location>
        <begin position="96"/>
        <end position="130"/>
    </location>
</feature>
<protein>
    <submittedName>
        <fullName evidence="2">Uncharacterized protein</fullName>
    </submittedName>
</protein>
<organism evidence="2 3">
    <name type="scientific">Rhynchospora tenuis</name>
    <dbReference type="NCBI Taxonomy" id="198213"/>
    <lineage>
        <taxon>Eukaryota</taxon>
        <taxon>Viridiplantae</taxon>
        <taxon>Streptophyta</taxon>
        <taxon>Embryophyta</taxon>
        <taxon>Tracheophyta</taxon>
        <taxon>Spermatophyta</taxon>
        <taxon>Magnoliopsida</taxon>
        <taxon>Liliopsida</taxon>
        <taxon>Poales</taxon>
        <taxon>Cyperaceae</taxon>
        <taxon>Cyperoideae</taxon>
        <taxon>Rhynchosporeae</taxon>
        <taxon>Rhynchospora</taxon>
    </lineage>
</organism>
<proteinExistence type="predicted"/>
<accession>A0AAD6EJL9</accession>
<comment type="caution">
    <text evidence="2">The sequence shown here is derived from an EMBL/GenBank/DDBJ whole genome shotgun (WGS) entry which is preliminary data.</text>
</comment>
<evidence type="ECO:0000313" key="3">
    <source>
        <dbReference type="Proteomes" id="UP001210211"/>
    </source>
</evidence>